<dbReference type="KEGG" id="sta:STHERM_c06150"/>
<dbReference type="InterPro" id="IPR005064">
    <property type="entry name" value="BUG"/>
</dbReference>
<evidence type="ECO:0000256" key="1">
    <source>
        <dbReference type="ARBA" id="ARBA00006987"/>
    </source>
</evidence>
<dbReference type="HOGENOM" id="CLU_045683_1_1_12"/>
<dbReference type="eggNOG" id="COG3181">
    <property type="taxonomic scope" value="Bacteria"/>
</dbReference>
<evidence type="ECO:0000313" key="3">
    <source>
        <dbReference type="Proteomes" id="UP000001296"/>
    </source>
</evidence>
<proteinExistence type="inferred from homology"/>
<dbReference type="Gene3D" id="3.40.190.10">
    <property type="entry name" value="Periplasmic binding protein-like II"/>
    <property type="match status" value="1"/>
</dbReference>
<dbReference type="AlphaFoldDB" id="E0RQZ6"/>
<sequence>MRWRGLTFILLCMLVGGVLWAEGQKEEESYPSRPIEIMVPWSVGGATDVVFRTFQMVLPKYLPVPVIIVNRPGGGAVPGYTEALGKKPDGYYFVAWATPSITKIHMSKTPYDVDSFEPVINLVNAPCWLLVPADSPYQNLKDFVEDAKKRPGQINVANAGAGGGTHLIMLAFERTAGVKVNHVPHAGGGPAVTAAVGGHVDAVICSPPEGVPQLQGGQLRCLAVFSAERLPQFPDYPTAREQGIDFTLGQWRGLAAIKGTDPEKIKIIHDAFKAAMEDPDFKVLAEKAGIITDYKGTEEFKKFVQEQSELYKQIIIENKLGDRYQ</sequence>
<evidence type="ECO:0000313" key="2">
    <source>
        <dbReference type="EMBL" id="ADN01574.1"/>
    </source>
</evidence>
<accession>E0RQZ6</accession>
<reference evidence="2 3" key="2">
    <citation type="journal article" date="2010" name="J. Bacteriol.">
        <title>Genome sequence of the polysaccharide-degrading, thermophilic anaerobe Spirochaeta thermophila DSM 6192.</title>
        <authorList>
            <person name="Angelov A."/>
            <person name="Liebl S."/>
            <person name="Ballschmiter M."/>
            <person name="Bomeke M."/>
            <person name="Lehmann R."/>
            <person name="Liesegang H."/>
            <person name="Daniel R."/>
            <person name="Liebl W."/>
        </authorList>
    </citation>
    <scope>NUCLEOTIDE SEQUENCE [LARGE SCALE GENOMIC DNA]</scope>
    <source>
        <strain evidence="3">ATCC 49972 / DSM 6192 / RI 19.B1</strain>
    </source>
</reference>
<dbReference type="Proteomes" id="UP000001296">
    <property type="component" value="Chromosome"/>
</dbReference>
<dbReference type="EMBL" id="CP001698">
    <property type="protein sequence ID" value="ADN01574.1"/>
    <property type="molecule type" value="Genomic_DNA"/>
</dbReference>
<gene>
    <name evidence="2" type="ordered locus">STHERM_c06150</name>
</gene>
<dbReference type="PIRSF" id="PIRSF017082">
    <property type="entry name" value="YflP"/>
    <property type="match status" value="1"/>
</dbReference>
<dbReference type="InterPro" id="IPR042100">
    <property type="entry name" value="Bug_dom1"/>
</dbReference>
<dbReference type="PANTHER" id="PTHR42928">
    <property type="entry name" value="TRICARBOXYLATE-BINDING PROTEIN"/>
    <property type="match status" value="1"/>
</dbReference>
<dbReference type="Pfam" id="PF03401">
    <property type="entry name" value="TctC"/>
    <property type="match status" value="1"/>
</dbReference>
<protein>
    <submittedName>
        <fullName evidence="2">Tricarboxylic transport</fullName>
    </submittedName>
</protein>
<dbReference type="Gene3D" id="3.40.190.150">
    <property type="entry name" value="Bordetella uptake gene, domain 1"/>
    <property type="match status" value="1"/>
</dbReference>
<dbReference type="RefSeq" id="WP_013313415.1">
    <property type="nucleotide sequence ID" value="NC_014484.1"/>
</dbReference>
<organism evidence="2 3">
    <name type="scientific">Winmispira thermophila (strain ATCC 49972 / DSM 6192 / RI 19.B1)</name>
    <name type="common">Spirochaeta thermophila</name>
    <dbReference type="NCBI Taxonomy" id="665571"/>
    <lineage>
        <taxon>Bacteria</taxon>
        <taxon>Pseudomonadati</taxon>
        <taxon>Spirochaetota</taxon>
        <taxon>Spirochaetia</taxon>
        <taxon>Winmispirales</taxon>
        <taxon>Winmispiraceae</taxon>
        <taxon>Winmispira</taxon>
    </lineage>
</organism>
<dbReference type="PaxDb" id="665571-STHERM_c06150"/>
<dbReference type="CDD" id="cd07012">
    <property type="entry name" value="PBP2_Bug_TTT"/>
    <property type="match status" value="1"/>
</dbReference>
<dbReference type="SUPFAM" id="SSF53850">
    <property type="entry name" value="Periplasmic binding protein-like II"/>
    <property type="match status" value="1"/>
</dbReference>
<dbReference type="PANTHER" id="PTHR42928:SF5">
    <property type="entry name" value="BLR1237 PROTEIN"/>
    <property type="match status" value="1"/>
</dbReference>
<name>E0RQZ6_WINT6</name>
<reference key="1">
    <citation type="submission" date="2009-08" db="EMBL/GenBank/DDBJ databases">
        <title>The genome sequence of Spirochaeta thermophila DSM6192.</title>
        <authorList>
            <person name="Angelov A."/>
            <person name="Mientus M."/>
            <person name="Wittenberg S."/>
            <person name="Lehmann R."/>
            <person name="Liesegang H."/>
            <person name="Daniel R."/>
            <person name="Liebl W."/>
        </authorList>
    </citation>
    <scope>NUCLEOTIDE SEQUENCE</scope>
    <source>
        <strain>DSM 6192</strain>
    </source>
</reference>
<comment type="similarity">
    <text evidence="1">Belongs to the UPF0065 (bug) family.</text>
</comment>